<dbReference type="SUPFAM" id="SSF52540">
    <property type="entry name" value="P-loop containing nucleoside triphosphate hydrolases"/>
    <property type="match status" value="1"/>
</dbReference>
<evidence type="ECO:0000256" key="5">
    <source>
        <dbReference type="PROSITE-ProRule" id="PRU01091"/>
    </source>
</evidence>
<dbReference type="SMART" id="SM01043">
    <property type="entry name" value="BTAD"/>
    <property type="match status" value="1"/>
</dbReference>
<evidence type="ECO:0000259" key="6">
    <source>
        <dbReference type="PROSITE" id="PS50043"/>
    </source>
</evidence>
<dbReference type="InterPro" id="IPR001867">
    <property type="entry name" value="OmpR/PhoB-type_DNA-bd"/>
</dbReference>
<dbReference type="CDD" id="cd06170">
    <property type="entry name" value="LuxR_C_like"/>
    <property type="match status" value="1"/>
</dbReference>
<dbReference type="SUPFAM" id="SSF46894">
    <property type="entry name" value="C-terminal effector domain of the bipartite response regulators"/>
    <property type="match status" value="2"/>
</dbReference>
<keyword evidence="2" id="KW-0805">Transcription regulation</keyword>
<dbReference type="InterPro" id="IPR027417">
    <property type="entry name" value="P-loop_NTPase"/>
</dbReference>
<reference evidence="9" key="1">
    <citation type="journal article" date="2019" name="Int. J. Syst. Evol. Microbiol.">
        <title>The Global Catalogue of Microorganisms (GCM) 10K type strain sequencing project: providing services to taxonomists for standard genome sequencing and annotation.</title>
        <authorList>
            <consortium name="The Broad Institute Genomics Platform"/>
            <consortium name="The Broad Institute Genome Sequencing Center for Infectious Disease"/>
            <person name="Wu L."/>
            <person name="Ma J."/>
        </authorList>
    </citation>
    <scope>NUCLEOTIDE SEQUENCE [LARGE SCALE GENOMIC DNA]</scope>
    <source>
        <strain evidence="9">CGMCC 1.9106</strain>
    </source>
</reference>
<dbReference type="SMART" id="SM00421">
    <property type="entry name" value="HTH_LUXR"/>
    <property type="match status" value="1"/>
</dbReference>
<keyword evidence="3 5" id="KW-0238">DNA-binding</keyword>
<protein>
    <submittedName>
        <fullName evidence="8">BTAD domain-containing putative transcriptional regulator</fullName>
    </submittedName>
</protein>
<dbReference type="InterPro" id="IPR000792">
    <property type="entry name" value="Tscrpt_reg_LuxR_C"/>
</dbReference>
<dbReference type="Gene3D" id="1.10.10.10">
    <property type="entry name" value="Winged helix-like DNA-binding domain superfamily/Winged helix DNA-binding domain"/>
    <property type="match status" value="2"/>
</dbReference>
<dbReference type="InterPro" id="IPR041664">
    <property type="entry name" value="AAA_16"/>
</dbReference>
<feature type="domain" description="OmpR/PhoB-type" evidence="7">
    <location>
        <begin position="1"/>
        <end position="93"/>
    </location>
</feature>
<evidence type="ECO:0000256" key="4">
    <source>
        <dbReference type="ARBA" id="ARBA00023163"/>
    </source>
</evidence>
<feature type="domain" description="HTH luxR-type" evidence="6">
    <location>
        <begin position="1136"/>
        <end position="1197"/>
    </location>
</feature>
<comment type="similarity">
    <text evidence="1">Belongs to the AfsR/DnrI/RedD regulatory family.</text>
</comment>
<dbReference type="SUPFAM" id="SSF48452">
    <property type="entry name" value="TPR-like"/>
    <property type="match status" value="2"/>
</dbReference>
<dbReference type="InterPro" id="IPR005158">
    <property type="entry name" value="BTAD"/>
</dbReference>
<evidence type="ECO:0000256" key="2">
    <source>
        <dbReference type="ARBA" id="ARBA00023015"/>
    </source>
</evidence>
<keyword evidence="9" id="KW-1185">Reference proteome</keyword>
<evidence type="ECO:0000313" key="9">
    <source>
        <dbReference type="Proteomes" id="UP001596392"/>
    </source>
</evidence>
<dbReference type="InterPro" id="IPR011990">
    <property type="entry name" value="TPR-like_helical_dom_sf"/>
</dbReference>
<evidence type="ECO:0000313" key="8">
    <source>
        <dbReference type="EMBL" id="MFC7247533.1"/>
    </source>
</evidence>
<dbReference type="PANTHER" id="PTHR35807:SF1">
    <property type="entry name" value="TRANSCRIPTIONAL REGULATOR REDD"/>
    <property type="match status" value="1"/>
</dbReference>
<keyword evidence="4" id="KW-0804">Transcription</keyword>
<dbReference type="Pfam" id="PF00196">
    <property type="entry name" value="GerE"/>
    <property type="match status" value="1"/>
</dbReference>
<dbReference type="EMBL" id="JBHTAC010000058">
    <property type="protein sequence ID" value="MFC7247533.1"/>
    <property type="molecule type" value="Genomic_DNA"/>
</dbReference>
<proteinExistence type="inferred from homology"/>
<dbReference type="Pfam" id="PF13191">
    <property type="entry name" value="AAA_16"/>
    <property type="match status" value="1"/>
</dbReference>
<dbReference type="InterPro" id="IPR051677">
    <property type="entry name" value="AfsR-DnrI-RedD_regulator"/>
</dbReference>
<evidence type="ECO:0000256" key="3">
    <source>
        <dbReference type="ARBA" id="ARBA00023125"/>
    </source>
</evidence>
<dbReference type="Gene3D" id="1.25.40.10">
    <property type="entry name" value="Tetratricopeptide repeat domain"/>
    <property type="match status" value="3"/>
</dbReference>
<dbReference type="PROSITE" id="PS50043">
    <property type="entry name" value="HTH_LUXR_2"/>
    <property type="match status" value="1"/>
</dbReference>
<evidence type="ECO:0000256" key="1">
    <source>
        <dbReference type="ARBA" id="ARBA00005820"/>
    </source>
</evidence>
<gene>
    <name evidence="8" type="ORF">ACFQO7_34155</name>
</gene>
<dbReference type="PROSITE" id="PS51755">
    <property type="entry name" value="OMPR_PHOB"/>
    <property type="match status" value="1"/>
</dbReference>
<sequence length="1197" mass="128787">MDEVRVGLLGPVEVRVAGETRAVSGLRRRAVLAALALTPGHIISSARLIEIAWEREAAETKTNTLHSHLTFLRREYDLHGMITARRHGYLLDLGDERTDVQVAEQAIHAARHATDPSGAAQLLRNALVMWRGPALLDLRSLTWFSEQAVRLDTLRHAALTALTDARLALGEHRDLVAELGHAVEQSPLDERLHRQLMTALYRSGRQTDALSLYQRLKARLWQDLNAQPEQASRELEAAILRQSPELDLASAASAAVRITHRGAPVRLLSPPAYEKPTLLVERDREQRLIDEAVRAAAEDRCGTVLHFEGPPGIGKTTLLAYAEAVGREQGCTVLTASGWEIESEAAWACVRQMFGGLFADEHAEPPSAGSALAHQFLSQWSQGGAETPLTEYALVHSLYWLVVDLAERGPVVLLADDMNWFDVPSARFLAYLAARIDSLSVVLITCIRKETARINHVLPAFTPVTHTLPPLTGQGSTELVAAMTGLRPDDPVMSACRRLSAGNPLLLRQLSRRINQALAAGQDPVKALDRGLPAISMLVRTQLRDFPQSATTAANALAVLGEESAADALALVAATSPQQIMEGLDVLDNSAYVTERRETNTFSFTHPLIAAAVYEGIEPGLRAELHLRAAGAAMRTHDVVGAASHLLRVPARWGDVDAVSVLGQAAEVCLARGSVDSAVVFLRRQLEEDLGADLGHVLTRLGMAEYLVDTGQAAQHLAAALELESDPDNRARITLALAGSLFFAGAPSAAVRVCEEALSDSGIPLSAHQALRACMVDAAYPARDALGLSAMIEQCRVTPTDTTTGGLMLDAALSLWDACRNDRDAALQRALRAVAGNVLVRQPMAESVLACVWQVLDICDAPQALPSIDTALDHARRSGSLRTLAPAACFRAAVMLTRGHLAEAISDARSSWEAVTTSSIDVGLPYIGNYYALALLLSGDVNAAAQVVKDVRDRCPADVSERLFGEAEIALSLAQGDLKTAYDTCAALRDECRALAITNPLFPDWRSPMIQCAQQLGRLDEARDVARELVQSAETWGTPRARGRALRMLATVTPGAEAVELLTESAKLLADTQARLEQAQTACLLGRSLMELGHTQEARGRLQQGYELAGLCGAEPLKQEAAAMLQALGTRPRAVEVTGIGGLTPSEAKVAALAAEGKTNKEIAQQLYVTVKTVEQHLTGAFRKLGVTSRVDLPKSL</sequence>
<dbReference type="InterPro" id="IPR016032">
    <property type="entry name" value="Sig_transdc_resp-reg_C-effctor"/>
</dbReference>
<accession>A0ABW2H6D4</accession>
<dbReference type="CDD" id="cd15831">
    <property type="entry name" value="BTAD"/>
    <property type="match status" value="1"/>
</dbReference>
<dbReference type="RefSeq" id="WP_376810257.1">
    <property type="nucleotide sequence ID" value="NZ_JBHTAC010000058.1"/>
</dbReference>
<dbReference type="InterPro" id="IPR036388">
    <property type="entry name" value="WH-like_DNA-bd_sf"/>
</dbReference>
<dbReference type="Proteomes" id="UP001596392">
    <property type="component" value="Unassembled WGS sequence"/>
</dbReference>
<dbReference type="PRINTS" id="PR00038">
    <property type="entry name" value="HTHLUXR"/>
</dbReference>
<dbReference type="Pfam" id="PF03704">
    <property type="entry name" value="BTAD"/>
    <property type="match status" value="1"/>
</dbReference>
<evidence type="ECO:0000259" key="7">
    <source>
        <dbReference type="PROSITE" id="PS51755"/>
    </source>
</evidence>
<name>A0ABW2H6D4_9ACTN</name>
<dbReference type="PANTHER" id="PTHR35807">
    <property type="entry name" value="TRANSCRIPTIONAL REGULATOR REDD-RELATED"/>
    <property type="match status" value="1"/>
</dbReference>
<feature type="DNA-binding region" description="OmpR/PhoB-type" evidence="5">
    <location>
        <begin position="1"/>
        <end position="93"/>
    </location>
</feature>
<comment type="caution">
    <text evidence="8">The sequence shown here is derived from an EMBL/GenBank/DDBJ whole genome shotgun (WGS) entry which is preliminary data.</text>
</comment>
<organism evidence="8 9">
    <name type="scientific">Catellatospora aurea</name>
    <dbReference type="NCBI Taxonomy" id="1337874"/>
    <lineage>
        <taxon>Bacteria</taxon>
        <taxon>Bacillati</taxon>
        <taxon>Actinomycetota</taxon>
        <taxon>Actinomycetes</taxon>
        <taxon>Micromonosporales</taxon>
        <taxon>Micromonosporaceae</taxon>
        <taxon>Catellatospora</taxon>
    </lineage>
</organism>
<dbReference type="SMART" id="SM00862">
    <property type="entry name" value="Trans_reg_C"/>
    <property type="match status" value="1"/>
</dbReference>